<accession>A0ABW1RJJ7</accession>
<evidence type="ECO:0000313" key="3">
    <source>
        <dbReference type="Proteomes" id="UP001596289"/>
    </source>
</evidence>
<feature type="transmembrane region" description="Helical" evidence="1">
    <location>
        <begin position="434"/>
        <end position="458"/>
    </location>
</feature>
<feature type="transmembrane region" description="Helical" evidence="1">
    <location>
        <begin position="300"/>
        <end position="318"/>
    </location>
</feature>
<feature type="transmembrane region" description="Helical" evidence="1">
    <location>
        <begin position="350"/>
        <end position="370"/>
    </location>
</feature>
<feature type="transmembrane region" description="Helical" evidence="1">
    <location>
        <begin position="165"/>
        <end position="187"/>
    </location>
</feature>
<organism evidence="2 3">
    <name type="scientific">Loigolactobacillus jiayinensis</name>
    <dbReference type="NCBI Taxonomy" id="2486016"/>
    <lineage>
        <taxon>Bacteria</taxon>
        <taxon>Bacillati</taxon>
        <taxon>Bacillota</taxon>
        <taxon>Bacilli</taxon>
        <taxon>Lactobacillales</taxon>
        <taxon>Lactobacillaceae</taxon>
        <taxon>Loigolactobacillus</taxon>
    </lineage>
</organism>
<feature type="transmembrane region" description="Helical" evidence="1">
    <location>
        <begin position="244"/>
        <end position="261"/>
    </location>
</feature>
<dbReference type="EMBL" id="JBHSSL010000118">
    <property type="protein sequence ID" value="MFC6171883.1"/>
    <property type="molecule type" value="Genomic_DNA"/>
</dbReference>
<dbReference type="Proteomes" id="UP001596289">
    <property type="component" value="Unassembled WGS sequence"/>
</dbReference>
<keyword evidence="1" id="KW-0472">Membrane</keyword>
<gene>
    <name evidence="2" type="ORF">ACFQGP_15075</name>
</gene>
<name>A0ABW1RJJ7_9LACO</name>
<feature type="transmembrane region" description="Helical" evidence="1">
    <location>
        <begin position="23"/>
        <end position="41"/>
    </location>
</feature>
<evidence type="ECO:0000256" key="1">
    <source>
        <dbReference type="SAM" id="Phobius"/>
    </source>
</evidence>
<sequence length="534" mass="57413">MNEKFALWTVLLRQYLKRDWRKIVIWVLGLGLFASAYVPAFKEIAKGSGLPTMYTTMKNPAMISIVGPTPIKNAADYTIGAMYGQEMLLFCGLFAMIVAALHVVGHTRKEEDFGLTELVQSFRVGRQANSLAVIVETIFINLLLALLTAGVMVSFRVASISLPGALLFGGALGLAGILGAALALLFAQIMPTSGGASGATLGLVGLLYVVRAGTDVSNVTWSWFNPLGWLYLTFPFTDNNWAPLVYGLLVSLVLVVVAFVLEGRRDVGVGYLPERAGRATAKSGLLSVPGLFLRLNRGTIISWMVALVLLGMAYGSIYGDMQSFLESNALMKQMFAATHTSIEASFTSTIIVVLVDLAAILPIAIVNKLFTEETRLHLSQLYVTKVSRRKLYWTNVSLALVAGVLGVALAAGSLGATALAAIGATSKMTLFDFLAAGFSGWPVVLFVTGLAALALGWAPRLGKIAYLYLGYSFALNYFGGILNLPDWFTKTAVQTWLPRLPVAQFNGPTFATITVLGIVLLVLGDLGYQRRDLI</sequence>
<proteinExistence type="predicted"/>
<keyword evidence="1" id="KW-0812">Transmembrane</keyword>
<feature type="transmembrane region" description="Helical" evidence="1">
    <location>
        <begin position="131"/>
        <end position="153"/>
    </location>
</feature>
<keyword evidence="1" id="KW-1133">Transmembrane helix</keyword>
<feature type="transmembrane region" description="Helical" evidence="1">
    <location>
        <begin position="465"/>
        <end position="485"/>
    </location>
</feature>
<feature type="transmembrane region" description="Helical" evidence="1">
    <location>
        <begin position="391"/>
        <end position="422"/>
    </location>
</feature>
<keyword evidence="3" id="KW-1185">Reference proteome</keyword>
<evidence type="ECO:0000313" key="2">
    <source>
        <dbReference type="EMBL" id="MFC6171883.1"/>
    </source>
</evidence>
<feature type="transmembrane region" description="Helical" evidence="1">
    <location>
        <begin position="87"/>
        <end position="105"/>
    </location>
</feature>
<feature type="transmembrane region" description="Helical" evidence="1">
    <location>
        <begin position="199"/>
        <end position="224"/>
    </location>
</feature>
<reference evidence="3" key="1">
    <citation type="journal article" date="2019" name="Int. J. Syst. Evol. Microbiol.">
        <title>The Global Catalogue of Microorganisms (GCM) 10K type strain sequencing project: providing services to taxonomists for standard genome sequencing and annotation.</title>
        <authorList>
            <consortium name="The Broad Institute Genomics Platform"/>
            <consortium name="The Broad Institute Genome Sequencing Center for Infectious Disease"/>
            <person name="Wu L."/>
            <person name="Ma J."/>
        </authorList>
    </citation>
    <scope>NUCLEOTIDE SEQUENCE [LARGE SCALE GENOMIC DNA]</scope>
    <source>
        <strain evidence="3">CCM 8904</strain>
    </source>
</reference>
<dbReference type="RefSeq" id="WP_125551784.1">
    <property type="nucleotide sequence ID" value="NZ_JBHSSL010000118.1"/>
</dbReference>
<protein>
    <submittedName>
        <fullName evidence="2">ABC transporter permease</fullName>
    </submittedName>
</protein>
<comment type="caution">
    <text evidence="2">The sequence shown here is derived from an EMBL/GenBank/DDBJ whole genome shotgun (WGS) entry which is preliminary data.</text>
</comment>
<feature type="transmembrane region" description="Helical" evidence="1">
    <location>
        <begin position="505"/>
        <end position="528"/>
    </location>
</feature>